<dbReference type="EMBL" id="WHWC01000012">
    <property type="protein sequence ID" value="KAG8372993.1"/>
    <property type="molecule type" value="Genomic_DNA"/>
</dbReference>
<comment type="similarity">
    <text evidence="1">Belongs to the NAD(P)-dependent epimerase/dehydratase family.</text>
</comment>
<evidence type="ECO:0008006" key="6">
    <source>
        <dbReference type="Google" id="ProtNLM"/>
    </source>
</evidence>
<evidence type="ECO:0000256" key="1">
    <source>
        <dbReference type="ARBA" id="ARBA00007637"/>
    </source>
</evidence>
<organism evidence="4 5">
    <name type="scientific">Buddleja alternifolia</name>
    <dbReference type="NCBI Taxonomy" id="168488"/>
    <lineage>
        <taxon>Eukaryota</taxon>
        <taxon>Viridiplantae</taxon>
        <taxon>Streptophyta</taxon>
        <taxon>Embryophyta</taxon>
        <taxon>Tracheophyta</taxon>
        <taxon>Spermatophyta</taxon>
        <taxon>Magnoliopsida</taxon>
        <taxon>eudicotyledons</taxon>
        <taxon>Gunneridae</taxon>
        <taxon>Pentapetalae</taxon>
        <taxon>asterids</taxon>
        <taxon>lamiids</taxon>
        <taxon>Lamiales</taxon>
        <taxon>Scrophulariaceae</taxon>
        <taxon>Buddlejeae</taxon>
        <taxon>Buddleja</taxon>
    </lineage>
</organism>
<proteinExistence type="inferred from homology"/>
<name>A0AAV6WS15_9LAMI</name>
<gene>
    <name evidence="4" type="ORF">BUALT_Bualt12G0124800</name>
</gene>
<dbReference type="Proteomes" id="UP000826271">
    <property type="component" value="Unassembled WGS sequence"/>
</dbReference>
<evidence type="ECO:0000256" key="3">
    <source>
        <dbReference type="ARBA" id="ARBA00023235"/>
    </source>
</evidence>
<dbReference type="AlphaFoldDB" id="A0AAV6WS15"/>
<dbReference type="PANTHER" id="PTHR43574">
    <property type="entry name" value="EPIMERASE-RELATED"/>
    <property type="match status" value="1"/>
</dbReference>
<keyword evidence="5" id="KW-1185">Reference proteome</keyword>
<reference evidence="4" key="1">
    <citation type="submission" date="2019-10" db="EMBL/GenBank/DDBJ databases">
        <authorList>
            <person name="Zhang R."/>
            <person name="Pan Y."/>
            <person name="Wang J."/>
            <person name="Ma R."/>
            <person name="Yu S."/>
        </authorList>
    </citation>
    <scope>NUCLEOTIDE SEQUENCE</scope>
    <source>
        <strain evidence="4">LA-IB0</strain>
        <tissue evidence="4">Leaf</tissue>
    </source>
</reference>
<keyword evidence="2" id="KW-0520">NAD</keyword>
<dbReference type="GO" id="GO:0016853">
    <property type="term" value="F:isomerase activity"/>
    <property type="evidence" value="ECO:0007669"/>
    <property type="project" value="UniProtKB-KW"/>
</dbReference>
<evidence type="ECO:0000256" key="2">
    <source>
        <dbReference type="ARBA" id="ARBA00023027"/>
    </source>
</evidence>
<accession>A0AAV6WS15</accession>
<dbReference type="InterPro" id="IPR036291">
    <property type="entry name" value="NAD(P)-bd_dom_sf"/>
</dbReference>
<dbReference type="Gene3D" id="3.40.50.720">
    <property type="entry name" value="NAD(P)-binding Rossmann-like Domain"/>
    <property type="match status" value="2"/>
</dbReference>
<dbReference type="SUPFAM" id="SSF51735">
    <property type="entry name" value="NAD(P)-binding Rossmann-fold domains"/>
    <property type="match status" value="1"/>
</dbReference>
<evidence type="ECO:0000313" key="5">
    <source>
        <dbReference type="Proteomes" id="UP000826271"/>
    </source>
</evidence>
<sequence length="310" mass="34405">MITIKFCITSCCNGFLERSTNPNSVYPSLSFPRRFNFFAAAFRQYPQTASFSLAAPICIKVNASSTMGALNAGLEASSMGMIGDNDLLIVGPGVLGRIVAEKWQKEHPGSQIYGQTLTSDHHDELIKMGINPSLKGTKLTHKFPYVIFCAPPSRNPDYPGEIREATLSWNGEGAFLFTSSSAPYDCSDNGVCDEYKADRGAHTYWLKKGSVDIRPDHILNLIHYEDAASLSITILKKKPCGRIFLGCDNHPLSRLEMMELVNKSGKYSKKFEDFTGTTDSLGKKLNNTKTREELGWEPKYPSFAQFLESL</sequence>
<evidence type="ECO:0000313" key="4">
    <source>
        <dbReference type="EMBL" id="KAG8372993.1"/>
    </source>
</evidence>
<comment type="caution">
    <text evidence="4">The sequence shown here is derived from an EMBL/GenBank/DDBJ whole genome shotgun (WGS) entry which is preliminary data.</text>
</comment>
<keyword evidence="3" id="KW-0413">Isomerase</keyword>
<protein>
    <recommendedName>
        <fullName evidence="6">NAD(P)-binding Rossmann-fold superfamily protein</fullName>
    </recommendedName>
</protein>